<reference evidence="1 2" key="1">
    <citation type="submission" date="2022-03" db="EMBL/GenBank/DDBJ databases">
        <title>Mucilaginibacter sp. isolated from the gut of Protaetia brevitarsis seulensis larvae.</title>
        <authorList>
            <person name="Won M."/>
            <person name="Kim S.-J."/>
            <person name="Kwon S.-W."/>
        </authorList>
    </citation>
    <scope>NUCLEOTIDE SEQUENCE [LARGE SCALE GENOMIC DNA]</scope>
    <source>
        <strain evidence="1 2">CFWR-12</strain>
    </source>
</reference>
<keyword evidence="2" id="KW-1185">Reference proteome</keyword>
<accession>A0ABY4C1S8</accession>
<evidence type="ECO:0000313" key="1">
    <source>
        <dbReference type="EMBL" id="UOE42730.1"/>
    </source>
</evidence>
<sequence>MSVFTIRDAVARMPYSKSELARRAHVSRTTALSVSANQSRARVDTLRELALALGYDISIELDRASDPLAAAAARVMLGETALREILEVRELDAWIARLERYVGVDGASGEGLDTLAVITEAARVSGAHHREGAVMFSGRNDADRLVSAGRSSGARWVLSGSASLEALGADPGKTVVFWAEDAKHVAELLTATHRQVKIHAAADVIVAPAHPSVFAGSTTIEDVNLVSPMQGIIDAVAIGGIDREIAEQLAGSW</sequence>
<evidence type="ECO:0008006" key="3">
    <source>
        <dbReference type="Google" id="ProtNLM"/>
    </source>
</evidence>
<dbReference type="SUPFAM" id="SSF47413">
    <property type="entry name" value="lambda repressor-like DNA-binding domains"/>
    <property type="match status" value="1"/>
</dbReference>
<proteinExistence type="predicted"/>
<evidence type="ECO:0000313" key="2">
    <source>
        <dbReference type="Proteomes" id="UP000832097"/>
    </source>
</evidence>
<name>A0ABY4C1S8_9MICO</name>
<dbReference type="Proteomes" id="UP000832097">
    <property type="component" value="Chromosome"/>
</dbReference>
<dbReference type="RefSeq" id="WP_243553662.1">
    <property type="nucleotide sequence ID" value="NZ_CP094528.1"/>
</dbReference>
<dbReference type="EMBL" id="CP094528">
    <property type="protein sequence ID" value="UOE42730.1"/>
    <property type="molecule type" value="Genomic_DNA"/>
</dbReference>
<protein>
    <recommendedName>
        <fullName evidence="3">HTH cro/C1-type domain-containing protein</fullName>
    </recommendedName>
</protein>
<dbReference type="InterPro" id="IPR010982">
    <property type="entry name" value="Lambda_DNA-bd_dom_sf"/>
</dbReference>
<gene>
    <name evidence="1" type="ORF">MTO99_11060</name>
</gene>
<organism evidence="1 2">
    <name type="scientific">Agromyces larvae</name>
    <dbReference type="NCBI Taxonomy" id="2929802"/>
    <lineage>
        <taxon>Bacteria</taxon>
        <taxon>Bacillati</taxon>
        <taxon>Actinomycetota</taxon>
        <taxon>Actinomycetes</taxon>
        <taxon>Micrococcales</taxon>
        <taxon>Microbacteriaceae</taxon>
        <taxon>Agromyces</taxon>
    </lineage>
</organism>